<evidence type="ECO:0000313" key="3">
    <source>
        <dbReference type="EMBL" id="CAI2369330.1"/>
    </source>
</evidence>
<dbReference type="EMBL" id="CAMPGE010010481">
    <property type="protein sequence ID" value="CAI2369330.1"/>
    <property type="molecule type" value="Genomic_DNA"/>
</dbReference>
<name>A0AAD1UQW8_EUPCR</name>
<sequence length="442" mass="51458">MEDKKESSHHTKSKKESSDKAKSKKMNSSSSSSSSSSKSKHKNSRKYSDKPRKEYPMYSHGYALKSPRIQSNNYKNPVSLAMDVNFGLDNVIKDINKLTRGSFHYPVSTHVTPGYLRNYSSVKKLPCNSIDNKKSKLNTFDYHQQTIHNPHQYDKVSDYGNESERTPISFHGKNRRKKNRNNTMDNPQNHTFHSGQGFPGMPYIVPAQAPYPMQQFHPNPGLIVDPHQMHAELMKLQQEKDQKKEFKEIYEFVKKKEKSKYKAKMDKIIKKLHKANKSVEEAKAKPQQRTVKLQTKKSVGYVNRGLDPIIPPQDDKEISAQPEFREESIEKAVSEKLDEIEQRAKQQHRSKKPYRRIYFRPQGTFAKNVPQSKPLRDITNKYQRDPAKGNIRIYADTRGQRTPIERRSMLKKHERAPVYEREKRIDMVSHNEINSAVNTLMC</sequence>
<feature type="region of interest" description="Disordered" evidence="2">
    <location>
        <begin position="1"/>
        <end position="56"/>
    </location>
</feature>
<accession>A0AAD1UQW8</accession>
<feature type="compositionally biased region" description="Basic and acidic residues" evidence="2">
    <location>
        <begin position="46"/>
        <end position="55"/>
    </location>
</feature>
<feature type="compositionally biased region" description="Low complexity" evidence="2">
    <location>
        <begin position="26"/>
        <end position="37"/>
    </location>
</feature>
<reference evidence="3" key="1">
    <citation type="submission" date="2023-07" db="EMBL/GenBank/DDBJ databases">
        <authorList>
            <consortium name="AG Swart"/>
            <person name="Singh M."/>
            <person name="Singh A."/>
            <person name="Seah K."/>
            <person name="Emmerich C."/>
        </authorList>
    </citation>
    <scope>NUCLEOTIDE SEQUENCE</scope>
    <source>
        <strain evidence="3">DP1</strain>
    </source>
</reference>
<evidence type="ECO:0000256" key="1">
    <source>
        <dbReference type="SAM" id="Coils"/>
    </source>
</evidence>
<feature type="compositionally biased region" description="Polar residues" evidence="2">
    <location>
        <begin position="183"/>
        <end position="194"/>
    </location>
</feature>
<dbReference type="Proteomes" id="UP001295684">
    <property type="component" value="Unassembled WGS sequence"/>
</dbReference>
<comment type="caution">
    <text evidence="3">The sequence shown here is derived from an EMBL/GenBank/DDBJ whole genome shotgun (WGS) entry which is preliminary data.</text>
</comment>
<evidence type="ECO:0000256" key="2">
    <source>
        <dbReference type="SAM" id="MobiDB-lite"/>
    </source>
</evidence>
<feature type="compositionally biased region" description="Basic and acidic residues" evidence="2">
    <location>
        <begin position="1"/>
        <end position="21"/>
    </location>
</feature>
<feature type="coiled-coil region" evidence="1">
    <location>
        <begin position="236"/>
        <end position="285"/>
    </location>
</feature>
<evidence type="ECO:0000313" key="4">
    <source>
        <dbReference type="Proteomes" id="UP001295684"/>
    </source>
</evidence>
<gene>
    <name evidence="3" type="ORF">ECRASSUSDP1_LOCUS10629</name>
</gene>
<organism evidence="3 4">
    <name type="scientific">Euplotes crassus</name>
    <dbReference type="NCBI Taxonomy" id="5936"/>
    <lineage>
        <taxon>Eukaryota</taxon>
        <taxon>Sar</taxon>
        <taxon>Alveolata</taxon>
        <taxon>Ciliophora</taxon>
        <taxon>Intramacronucleata</taxon>
        <taxon>Spirotrichea</taxon>
        <taxon>Hypotrichia</taxon>
        <taxon>Euplotida</taxon>
        <taxon>Euplotidae</taxon>
        <taxon>Moneuplotes</taxon>
    </lineage>
</organism>
<keyword evidence="4" id="KW-1185">Reference proteome</keyword>
<dbReference type="AlphaFoldDB" id="A0AAD1UQW8"/>
<proteinExistence type="predicted"/>
<feature type="compositionally biased region" description="Basic and acidic residues" evidence="2">
    <location>
        <begin position="152"/>
        <end position="165"/>
    </location>
</feature>
<protein>
    <submittedName>
        <fullName evidence="3">Uncharacterized protein</fullName>
    </submittedName>
</protein>
<feature type="region of interest" description="Disordered" evidence="2">
    <location>
        <begin position="152"/>
        <end position="199"/>
    </location>
</feature>
<keyword evidence="1" id="KW-0175">Coiled coil</keyword>